<protein>
    <submittedName>
        <fullName evidence="1">Uncharacterized protein</fullName>
    </submittedName>
</protein>
<reference evidence="1" key="1">
    <citation type="submission" date="2022-11" db="EMBL/GenBank/DDBJ databases">
        <authorList>
            <person name="Kikuchi T."/>
        </authorList>
    </citation>
    <scope>NUCLEOTIDE SEQUENCE</scope>
    <source>
        <strain evidence="1">PS1010</strain>
    </source>
</reference>
<sequence length="338" mass="39201">MCYKVFHRQVYLHIQRVQTIIKKYQSQDGVGNSSVLPPPIVKINTTASPPKEAKNNVFTWTRIFNSQCSLSFGPSTRRYNRWDLRSETMKTMSSLEQDYSTITADYHSGHQPDVIIDGIFIWIFQMEQDEMVMMKTICSIMKTSRKVEKNSSVLPPPIVKINTTASPPKEAKNNVFARTRLFNNECSIHIIRAINPMCYNRWDLRSETMKTMSSLGQEYPTVNAVYHSGHQPDVIIDGIFIWIFQMEQDEMVMMKTICSIMKTSRMVEKRDEVELMELEEISIDCQESANESDGRFLNIPAFHEILRTNQHSVRSNIINDAGETSFHFKPKIRFSLVY</sequence>
<name>A0A9P1J040_9PELO</name>
<gene>
    <name evidence="1" type="ORF">CAMP_LOCUS16843</name>
</gene>
<dbReference type="AlphaFoldDB" id="A0A9P1J040"/>
<organism evidence="1 2">
    <name type="scientific">Caenorhabditis angaria</name>
    <dbReference type="NCBI Taxonomy" id="860376"/>
    <lineage>
        <taxon>Eukaryota</taxon>
        <taxon>Metazoa</taxon>
        <taxon>Ecdysozoa</taxon>
        <taxon>Nematoda</taxon>
        <taxon>Chromadorea</taxon>
        <taxon>Rhabditida</taxon>
        <taxon>Rhabditina</taxon>
        <taxon>Rhabditomorpha</taxon>
        <taxon>Rhabditoidea</taxon>
        <taxon>Rhabditidae</taxon>
        <taxon>Peloderinae</taxon>
        <taxon>Caenorhabditis</taxon>
    </lineage>
</organism>
<evidence type="ECO:0000313" key="2">
    <source>
        <dbReference type="Proteomes" id="UP001152747"/>
    </source>
</evidence>
<accession>A0A9P1J040</accession>
<dbReference type="Proteomes" id="UP001152747">
    <property type="component" value="Unassembled WGS sequence"/>
</dbReference>
<evidence type="ECO:0000313" key="1">
    <source>
        <dbReference type="EMBL" id="CAI5454206.1"/>
    </source>
</evidence>
<proteinExistence type="predicted"/>
<dbReference type="EMBL" id="CANHGI010000006">
    <property type="protein sequence ID" value="CAI5454206.1"/>
    <property type="molecule type" value="Genomic_DNA"/>
</dbReference>
<keyword evidence="2" id="KW-1185">Reference proteome</keyword>
<comment type="caution">
    <text evidence="1">The sequence shown here is derived from an EMBL/GenBank/DDBJ whole genome shotgun (WGS) entry which is preliminary data.</text>
</comment>